<comment type="caution">
    <text evidence="1">The sequence shown here is derived from an EMBL/GenBank/DDBJ whole genome shotgun (WGS) entry which is preliminary data.</text>
</comment>
<dbReference type="Proteomes" id="UP000663880">
    <property type="component" value="Unassembled WGS sequence"/>
</dbReference>
<sequence>MFQHPTIILLTAYIANAVRLNSLFQMLDGFKSDFNLQGQLHVGKDYAIFLRKPQAHDKYLTYELYQTKNVDDDDSQPKLLAISKIPVSYVREQLRIFRDELYRTKYIDNNVIPGTQVKTLREWQIERALNSQNKALMVGEPSVLRTLVL</sequence>
<protein>
    <submittedName>
        <fullName evidence="1">Uncharacterized protein</fullName>
    </submittedName>
</protein>
<proteinExistence type="predicted"/>
<accession>A0A821V3V9</accession>
<reference evidence="1" key="1">
    <citation type="submission" date="2021-02" db="EMBL/GenBank/DDBJ databases">
        <authorList>
            <person name="Steward A R."/>
        </authorList>
    </citation>
    <scope>NUCLEOTIDE SEQUENCE</scope>
</reference>
<evidence type="ECO:0000313" key="1">
    <source>
        <dbReference type="EMBL" id="CAF4900124.1"/>
    </source>
</evidence>
<keyword evidence="2" id="KW-1185">Reference proteome</keyword>
<evidence type="ECO:0000313" key="2">
    <source>
        <dbReference type="Proteomes" id="UP000663880"/>
    </source>
</evidence>
<dbReference type="EMBL" id="CAJOBZ010000036">
    <property type="protein sequence ID" value="CAF4900124.1"/>
    <property type="molecule type" value="Genomic_DNA"/>
</dbReference>
<dbReference type="OrthoDB" id="7359831at2759"/>
<organism evidence="1 2">
    <name type="scientific">Pieris macdunnoughi</name>
    <dbReference type="NCBI Taxonomy" id="345717"/>
    <lineage>
        <taxon>Eukaryota</taxon>
        <taxon>Metazoa</taxon>
        <taxon>Ecdysozoa</taxon>
        <taxon>Arthropoda</taxon>
        <taxon>Hexapoda</taxon>
        <taxon>Insecta</taxon>
        <taxon>Pterygota</taxon>
        <taxon>Neoptera</taxon>
        <taxon>Endopterygota</taxon>
        <taxon>Lepidoptera</taxon>
        <taxon>Glossata</taxon>
        <taxon>Ditrysia</taxon>
        <taxon>Papilionoidea</taxon>
        <taxon>Pieridae</taxon>
        <taxon>Pierinae</taxon>
        <taxon>Pieris</taxon>
    </lineage>
</organism>
<name>A0A821V3V9_9NEOP</name>
<dbReference type="AlphaFoldDB" id="A0A821V3V9"/>
<gene>
    <name evidence="1" type="ORF">PMACD_LOCUS11214</name>
</gene>